<accession>A0ABD2WQP2</accession>
<evidence type="ECO:0000313" key="1">
    <source>
        <dbReference type="EMBL" id="KAL3395229.1"/>
    </source>
</evidence>
<dbReference type="AlphaFoldDB" id="A0ABD2WQP2"/>
<sequence length="91" mass="10429">MSHPSFKLVWVKCLSLEAQASIEKIVHGYRTSEESVQTPEIVDNFFYFRESLQPTKLDSIISMKSGNKELLQILAEPISENIQVLDRFSLV</sequence>
<comment type="caution">
    <text evidence="1">The sequence shown here is derived from an EMBL/GenBank/DDBJ whole genome shotgun (WGS) entry which is preliminary data.</text>
</comment>
<reference evidence="1 2" key="1">
    <citation type="journal article" date="2024" name="bioRxiv">
        <title>A reference genome for Trichogramma kaykai: A tiny desert-dwelling parasitoid wasp with competing sex-ratio distorters.</title>
        <authorList>
            <person name="Culotta J."/>
            <person name="Lindsey A.R."/>
        </authorList>
    </citation>
    <scope>NUCLEOTIDE SEQUENCE [LARGE SCALE GENOMIC DNA]</scope>
    <source>
        <strain evidence="1 2">KSX58</strain>
    </source>
</reference>
<evidence type="ECO:0000313" key="2">
    <source>
        <dbReference type="Proteomes" id="UP001627154"/>
    </source>
</evidence>
<organism evidence="1 2">
    <name type="scientific">Trichogramma kaykai</name>
    <dbReference type="NCBI Taxonomy" id="54128"/>
    <lineage>
        <taxon>Eukaryota</taxon>
        <taxon>Metazoa</taxon>
        <taxon>Ecdysozoa</taxon>
        <taxon>Arthropoda</taxon>
        <taxon>Hexapoda</taxon>
        <taxon>Insecta</taxon>
        <taxon>Pterygota</taxon>
        <taxon>Neoptera</taxon>
        <taxon>Endopterygota</taxon>
        <taxon>Hymenoptera</taxon>
        <taxon>Apocrita</taxon>
        <taxon>Proctotrupomorpha</taxon>
        <taxon>Chalcidoidea</taxon>
        <taxon>Trichogrammatidae</taxon>
        <taxon>Trichogramma</taxon>
    </lineage>
</organism>
<name>A0ABD2WQP2_9HYME</name>
<gene>
    <name evidence="1" type="ORF">TKK_010612</name>
</gene>
<dbReference type="Proteomes" id="UP001627154">
    <property type="component" value="Unassembled WGS sequence"/>
</dbReference>
<keyword evidence="2" id="KW-1185">Reference proteome</keyword>
<dbReference type="EMBL" id="JBJJXI010000084">
    <property type="protein sequence ID" value="KAL3395229.1"/>
    <property type="molecule type" value="Genomic_DNA"/>
</dbReference>
<proteinExistence type="predicted"/>
<protein>
    <submittedName>
        <fullName evidence="1">Uncharacterized protein</fullName>
    </submittedName>
</protein>